<evidence type="ECO:0000256" key="1">
    <source>
        <dbReference type="SAM" id="MobiDB-lite"/>
    </source>
</evidence>
<feature type="compositionally biased region" description="Basic residues" evidence="1">
    <location>
        <begin position="10"/>
        <end position="19"/>
    </location>
</feature>
<sequence>GHQDSAGRGRTGRRPRRARTAVAPDPGPPRRLDDVVRRLSQADARSVHRHALLSPGRALRLPARLGLGGAPAGADRGLRRAL</sequence>
<name>A0A6J4SVG4_9ACTN</name>
<feature type="region of interest" description="Disordered" evidence="1">
    <location>
        <begin position="1"/>
        <end position="33"/>
    </location>
</feature>
<feature type="non-terminal residue" evidence="2">
    <location>
        <position position="82"/>
    </location>
</feature>
<dbReference type="EMBL" id="CADCVU010000137">
    <property type="protein sequence ID" value="CAA9506340.1"/>
    <property type="molecule type" value="Genomic_DNA"/>
</dbReference>
<evidence type="ECO:0000313" key="2">
    <source>
        <dbReference type="EMBL" id="CAA9506340.1"/>
    </source>
</evidence>
<proteinExistence type="predicted"/>
<accession>A0A6J4SVG4</accession>
<dbReference type="AlphaFoldDB" id="A0A6J4SVG4"/>
<gene>
    <name evidence="2" type="ORF">AVDCRST_MAG45-1624</name>
</gene>
<protein>
    <submittedName>
        <fullName evidence="2">Uncharacterized protein</fullName>
    </submittedName>
</protein>
<organism evidence="2">
    <name type="scientific">uncultured Solirubrobacterales bacterium</name>
    <dbReference type="NCBI Taxonomy" id="768556"/>
    <lineage>
        <taxon>Bacteria</taxon>
        <taxon>Bacillati</taxon>
        <taxon>Actinomycetota</taxon>
        <taxon>Thermoleophilia</taxon>
        <taxon>Solirubrobacterales</taxon>
        <taxon>environmental samples</taxon>
    </lineage>
</organism>
<reference evidence="2" key="1">
    <citation type="submission" date="2020-02" db="EMBL/GenBank/DDBJ databases">
        <authorList>
            <person name="Meier V. D."/>
        </authorList>
    </citation>
    <scope>NUCLEOTIDE SEQUENCE</scope>
    <source>
        <strain evidence="2">AVDCRST_MAG45</strain>
    </source>
</reference>
<feature type="non-terminal residue" evidence="2">
    <location>
        <position position="1"/>
    </location>
</feature>